<sequence length="41" mass="4016">MAATSQEAAADLGQDLSLVVLGQGELGIGDDATVDGGLIPF</sequence>
<dbReference type="EMBL" id="NIDE01000014">
    <property type="protein sequence ID" value="OWK37406.1"/>
    <property type="molecule type" value="Genomic_DNA"/>
</dbReference>
<proteinExistence type="predicted"/>
<accession>A0A225DIV8</accession>
<keyword evidence="2" id="KW-1185">Reference proteome</keyword>
<comment type="caution">
    <text evidence="1">The sequence shown here is derived from an EMBL/GenBank/DDBJ whole genome shotgun (WGS) entry which is preliminary data.</text>
</comment>
<protein>
    <submittedName>
        <fullName evidence="1">Uncharacterized protein</fullName>
    </submittedName>
</protein>
<evidence type="ECO:0000313" key="2">
    <source>
        <dbReference type="Proteomes" id="UP000214646"/>
    </source>
</evidence>
<name>A0A225DIV8_9BACT</name>
<reference evidence="2" key="1">
    <citation type="submission" date="2017-06" db="EMBL/GenBank/DDBJ databases">
        <title>Genome analysis of Fimbriiglobus ruber SP5, the first member of the order Planctomycetales with confirmed chitinolytic capability.</title>
        <authorList>
            <person name="Ravin N.V."/>
            <person name="Rakitin A.L."/>
            <person name="Ivanova A.A."/>
            <person name="Beletsky A.V."/>
            <person name="Kulichevskaya I.S."/>
            <person name="Mardanov A.V."/>
            <person name="Dedysh S.N."/>
        </authorList>
    </citation>
    <scope>NUCLEOTIDE SEQUENCE [LARGE SCALE GENOMIC DNA]</scope>
    <source>
        <strain evidence="2">SP5</strain>
    </source>
</reference>
<dbReference type="Proteomes" id="UP000214646">
    <property type="component" value="Unassembled WGS sequence"/>
</dbReference>
<gene>
    <name evidence="1" type="ORF">FRUB_06526</name>
</gene>
<organism evidence="1 2">
    <name type="scientific">Fimbriiglobus ruber</name>
    <dbReference type="NCBI Taxonomy" id="1908690"/>
    <lineage>
        <taxon>Bacteria</taxon>
        <taxon>Pseudomonadati</taxon>
        <taxon>Planctomycetota</taxon>
        <taxon>Planctomycetia</taxon>
        <taxon>Gemmatales</taxon>
        <taxon>Gemmataceae</taxon>
        <taxon>Fimbriiglobus</taxon>
    </lineage>
</organism>
<dbReference type="AlphaFoldDB" id="A0A225DIV8"/>
<evidence type="ECO:0000313" key="1">
    <source>
        <dbReference type="EMBL" id="OWK37406.1"/>
    </source>
</evidence>